<evidence type="ECO:0000256" key="5">
    <source>
        <dbReference type="ARBA" id="ARBA00022970"/>
    </source>
</evidence>
<proteinExistence type="inferred from homology"/>
<evidence type="ECO:0000256" key="2">
    <source>
        <dbReference type="ARBA" id="ARBA00022448"/>
    </source>
</evidence>
<evidence type="ECO:0000313" key="10">
    <source>
        <dbReference type="EMBL" id="WSE31631.1"/>
    </source>
</evidence>
<keyword evidence="2" id="KW-0813">Transport</keyword>
<sequence length="292" mass="29785">MQELGIVLVRGIGSGAIYALIAMSLTIIYNTSTILNFAQGFWVVAAGGIAVSWLPAGVGVGGYVLGLLAVVAVIVALVSVQGVATLLPLRGGTGQHSWLVTTLAASVIIGALVERTLGSDSLNIPTVFGSFGVFGVQTSVLYLVAIAFAVVTFAALTLFYRRTDAGLAMQALRQDYDVARAAGIPARRLQIASFAIAGLILGLTGYLFGPILALSSTSGLNLVIGGFTVAIVGGLSSLKGAVLIGPLFGMATQAATTWIGADFQSAVVLGILVVVLLVVPQGLFGRPAARRV</sequence>
<evidence type="ECO:0000256" key="7">
    <source>
        <dbReference type="ARBA" id="ARBA00023136"/>
    </source>
</evidence>
<dbReference type="InterPro" id="IPR001851">
    <property type="entry name" value="ABC_transp_permease"/>
</dbReference>
<dbReference type="RefSeq" id="WP_326834438.1">
    <property type="nucleotide sequence ID" value="NZ_CP142149.1"/>
</dbReference>
<comment type="subcellular location">
    <subcellularLocation>
        <location evidence="1">Cell membrane</location>
        <topology evidence="1">Multi-pass membrane protein</topology>
    </subcellularLocation>
</comment>
<feature type="transmembrane region" description="Helical" evidence="9">
    <location>
        <begin position="6"/>
        <end position="27"/>
    </location>
</feature>
<name>A0ABZ1ID18_9PSEU</name>
<feature type="transmembrane region" description="Helical" evidence="9">
    <location>
        <begin position="140"/>
        <end position="160"/>
    </location>
</feature>
<dbReference type="Pfam" id="PF02653">
    <property type="entry name" value="BPD_transp_2"/>
    <property type="match status" value="1"/>
</dbReference>
<keyword evidence="11" id="KW-1185">Reference proteome</keyword>
<dbReference type="PANTHER" id="PTHR11795:SF450">
    <property type="entry name" value="ABC TRANSPORTER PERMEASE PROTEIN"/>
    <property type="match status" value="1"/>
</dbReference>
<evidence type="ECO:0000256" key="3">
    <source>
        <dbReference type="ARBA" id="ARBA00022475"/>
    </source>
</evidence>
<dbReference type="CDD" id="cd06582">
    <property type="entry name" value="TM_PBP1_LivH_like"/>
    <property type="match status" value="1"/>
</dbReference>
<organism evidence="10 11">
    <name type="scientific">Amycolatopsis rhabdoformis</name>
    <dbReference type="NCBI Taxonomy" id="1448059"/>
    <lineage>
        <taxon>Bacteria</taxon>
        <taxon>Bacillati</taxon>
        <taxon>Actinomycetota</taxon>
        <taxon>Actinomycetes</taxon>
        <taxon>Pseudonocardiales</taxon>
        <taxon>Pseudonocardiaceae</taxon>
        <taxon>Amycolatopsis</taxon>
    </lineage>
</organism>
<dbReference type="Proteomes" id="UP001330812">
    <property type="component" value="Chromosome"/>
</dbReference>
<evidence type="ECO:0000256" key="8">
    <source>
        <dbReference type="ARBA" id="ARBA00037998"/>
    </source>
</evidence>
<feature type="transmembrane region" description="Helical" evidence="9">
    <location>
        <begin position="60"/>
        <end position="84"/>
    </location>
</feature>
<feature type="transmembrane region" description="Helical" evidence="9">
    <location>
        <begin position="34"/>
        <end position="54"/>
    </location>
</feature>
<feature type="transmembrane region" description="Helical" evidence="9">
    <location>
        <begin position="266"/>
        <end position="284"/>
    </location>
</feature>
<feature type="transmembrane region" description="Helical" evidence="9">
    <location>
        <begin position="214"/>
        <end position="235"/>
    </location>
</feature>
<reference evidence="10 11" key="1">
    <citation type="journal article" date="2015" name="Int. J. Syst. Evol. Microbiol.">
        <title>Amycolatopsis rhabdoformis sp. nov., an actinomycete isolated from a tropical forest soil.</title>
        <authorList>
            <person name="Souza W.R."/>
            <person name="Silva R.E."/>
            <person name="Goodfellow M."/>
            <person name="Busarakam K."/>
            <person name="Figueiro F.S."/>
            <person name="Ferreira D."/>
            <person name="Rodrigues-Filho E."/>
            <person name="Moraes L.A.B."/>
            <person name="Zucchi T.D."/>
        </authorList>
    </citation>
    <scope>NUCLEOTIDE SEQUENCE [LARGE SCALE GENOMIC DNA]</scope>
    <source>
        <strain evidence="10 11">NCIMB 14900</strain>
    </source>
</reference>
<keyword evidence="5" id="KW-0029">Amino-acid transport</keyword>
<dbReference type="InterPro" id="IPR052157">
    <property type="entry name" value="BCAA_transport_permease"/>
</dbReference>
<keyword evidence="7 9" id="KW-0472">Membrane</keyword>
<gene>
    <name evidence="10" type="ORF">VSH64_05850</name>
</gene>
<protein>
    <submittedName>
        <fullName evidence="10">Branched-chain amino acid ABC transporter permease</fullName>
    </submittedName>
</protein>
<comment type="similarity">
    <text evidence="8">Belongs to the binding-protein-dependent transport system permease family. LivHM subfamily.</text>
</comment>
<evidence type="ECO:0000256" key="1">
    <source>
        <dbReference type="ARBA" id="ARBA00004651"/>
    </source>
</evidence>
<dbReference type="PANTHER" id="PTHR11795">
    <property type="entry name" value="BRANCHED-CHAIN AMINO ACID TRANSPORT SYSTEM PERMEASE PROTEIN LIVH"/>
    <property type="match status" value="1"/>
</dbReference>
<dbReference type="EMBL" id="CP142149">
    <property type="protein sequence ID" value="WSE31631.1"/>
    <property type="molecule type" value="Genomic_DNA"/>
</dbReference>
<evidence type="ECO:0000256" key="9">
    <source>
        <dbReference type="SAM" id="Phobius"/>
    </source>
</evidence>
<keyword evidence="3" id="KW-1003">Cell membrane</keyword>
<keyword evidence="4 9" id="KW-0812">Transmembrane</keyword>
<evidence type="ECO:0000256" key="4">
    <source>
        <dbReference type="ARBA" id="ARBA00022692"/>
    </source>
</evidence>
<accession>A0ABZ1ID18</accession>
<feature type="transmembrane region" description="Helical" evidence="9">
    <location>
        <begin position="96"/>
        <end position="113"/>
    </location>
</feature>
<keyword evidence="6 9" id="KW-1133">Transmembrane helix</keyword>
<evidence type="ECO:0000313" key="11">
    <source>
        <dbReference type="Proteomes" id="UP001330812"/>
    </source>
</evidence>
<feature type="transmembrane region" description="Helical" evidence="9">
    <location>
        <begin position="189"/>
        <end position="208"/>
    </location>
</feature>
<evidence type="ECO:0000256" key="6">
    <source>
        <dbReference type="ARBA" id="ARBA00022989"/>
    </source>
</evidence>